<dbReference type="PANTHER" id="PTHR33824:SF7">
    <property type="entry name" value="POLYKETIDE CYCLASE_DEHYDRASE AND LIPID TRANSPORT SUPERFAMILY PROTEIN"/>
    <property type="match status" value="1"/>
</dbReference>
<gene>
    <name evidence="4" type="ORF">P2G67_05180</name>
</gene>
<dbReference type="PANTHER" id="PTHR33824">
    <property type="entry name" value="POLYKETIDE CYCLASE/DEHYDRASE AND LIPID TRANSPORT SUPERFAMILY PROTEIN"/>
    <property type="match status" value="1"/>
</dbReference>
<dbReference type="InterPro" id="IPR047137">
    <property type="entry name" value="ORF3"/>
</dbReference>
<dbReference type="SUPFAM" id="SSF55961">
    <property type="entry name" value="Bet v1-like"/>
    <property type="match status" value="1"/>
</dbReference>
<dbReference type="CDD" id="cd07817">
    <property type="entry name" value="SRPBCC_8"/>
    <property type="match status" value="1"/>
</dbReference>
<reference evidence="4 5" key="1">
    <citation type="submission" date="2023-03" db="EMBL/GenBank/DDBJ databases">
        <title>Fodinicurvata sp. CAU 1616 isolated from sea sendiment.</title>
        <authorList>
            <person name="Kim W."/>
        </authorList>
    </citation>
    <scope>NUCLEOTIDE SEQUENCE [LARGE SCALE GENOMIC DNA]</scope>
    <source>
        <strain evidence="4 5">CAU 1616</strain>
    </source>
</reference>
<dbReference type="Pfam" id="PF03364">
    <property type="entry name" value="Polyketide_cyc"/>
    <property type="match status" value="1"/>
</dbReference>
<feature type="domain" description="Coenzyme Q-binding protein COQ10 START" evidence="3">
    <location>
        <begin position="93"/>
        <end position="213"/>
    </location>
</feature>
<proteinExistence type="inferred from homology"/>
<dbReference type="Proteomes" id="UP001215503">
    <property type="component" value="Unassembled WGS sequence"/>
</dbReference>
<dbReference type="InterPro" id="IPR005031">
    <property type="entry name" value="COQ10_START"/>
</dbReference>
<accession>A0ABT5YKC6</accession>
<comment type="caution">
    <text evidence="4">The sequence shown here is derived from an EMBL/GenBank/DDBJ whole genome shotgun (WGS) entry which is preliminary data.</text>
</comment>
<name>A0ABT5YKC6_9PROT</name>
<feature type="region of interest" description="Disordered" evidence="2">
    <location>
        <begin position="219"/>
        <end position="262"/>
    </location>
</feature>
<evidence type="ECO:0000259" key="3">
    <source>
        <dbReference type="Pfam" id="PF03364"/>
    </source>
</evidence>
<comment type="similarity">
    <text evidence="1">Belongs to the ribosome association toxin RatA family.</text>
</comment>
<dbReference type="RefSeq" id="WP_275820726.1">
    <property type="nucleotide sequence ID" value="NZ_JARHUD010000003.1"/>
</dbReference>
<dbReference type="EMBL" id="JARHUD010000003">
    <property type="protein sequence ID" value="MDF2095362.1"/>
    <property type="molecule type" value="Genomic_DNA"/>
</dbReference>
<feature type="compositionally biased region" description="Basic and acidic residues" evidence="2">
    <location>
        <begin position="219"/>
        <end position="242"/>
    </location>
</feature>
<evidence type="ECO:0000256" key="1">
    <source>
        <dbReference type="ARBA" id="ARBA00008918"/>
    </source>
</evidence>
<sequence length="262" mass="27867">MSSSEGRLTSEGLNVHPLERLLSLGVGACLLRSGWRDSGVGGCLKLILGGALAFRGLSGHCHLYEALSIDSRGGFAGAEHGQGWQEAQASAVIERPASELYARWRNVSTLPQILSHVEKVEPLDGRNSRWTVTGPGGARLQFTSRIEQDEPNRRITWRSSEDADVQNEGSVEFQSEGEGRTRIKVHLRYLPPGGALGRMAARLFGGNAESRLASDVNRFKQAAEAEMDKAGSSKRPSNEASKESGTGNIGGGPSTGGPASST</sequence>
<keyword evidence="5" id="KW-1185">Reference proteome</keyword>
<evidence type="ECO:0000313" key="5">
    <source>
        <dbReference type="Proteomes" id="UP001215503"/>
    </source>
</evidence>
<organism evidence="4 5">
    <name type="scientific">Aquibaculum arenosum</name>
    <dbReference type="NCBI Taxonomy" id="3032591"/>
    <lineage>
        <taxon>Bacteria</taxon>
        <taxon>Pseudomonadati</taxon>
        <taxon>Pseudomonadota</taxon>
        <taxon>Alphaproteobacteria</taxon>
        <taxon>Rhodospirillales</taxon>
        <taxon>Rhodovibrionaceae</taxon>
        <taxon>Aquibaculum</taxon>
    </lineage>
</organism>
<protein>
    <submittedName>
        <fullName evidence="4">SRPBCC family protein</fullName>
    </submittedName>
</protein>
<evidence type="ECO:0000313" key="4">
    <source>
        <dbReference type="EMBL" id="MDF2095362.1"/>
    </source>
</evidence>
<dbReference type="Gene3D" id="3.30.530.20">
    <property type="match status" value="1"/>
</dbReference>
<evidence type="ECO:0000256" key="2">
    <source>
        <dbReference type="SAM" id="MobiDB-lite"/>
    </source>
</evidence>
<dbReference type="InterPro" id="IPR023393">
    <property type="entry name" value="START-like_dom_sf"/>
</dbReference>